<dbReference type="EMBL" id="JWZX01002040">
    <property type="protein sequence ID" value="KOO31322.1"/>
    <property type="molecule type" value="Genomic_DNA"/>
</dbReference>
<protein>
    <submittedName>
        <fullName evidence="4">Gamma-aminobutyric acid receptor subunit gamma-2</fullName>
    </submittedName>
</protein>
<evidence type="ECO:0000256" key="1">
    <source>
        <dbReference type="ARBA" id="ARBA00004141"/>
    </source>
</evidence>
<dbReference type="Gene3D" id="2.70.170.10">
    <property type="entry name" value="Neurotransmitter-gated ion-channel ligand-binding domain"/>
    <property type="match status" value="1"/>
</dbReference>
<dbReference type="Gene3D" id="1.20.58.390">
    <property type="entry name" value="Neurotransmitter-gated ion-channel transmembrane domain"/>
    <property type="match status" value="1"/>
</dbReference>
<dbReference type="PANTHER" id="PTHR18945">
    <property type="entry name" value="NEUROTRANSMITTER GATED ION CHANNEL"/>
    <property type="match status" value="1"/>
</dbReference>
<feature type="compositionally biased region" description="Basic and acidic residues" evidence="2">
    <location>
        <begin position="43"/>
        <end position="60"/>
    </location>
</feature>
<keyword evidence="3" id="KW-1133">Transmembrane helix</keyword>
<dbReference type="InterPro" id="IPR006201">
    <property type="entry name" value="Neur_channel"/>
</dbReference>
<dbReference type="SUPFAM" id="SSF90112">
    <property type="entry name" value="Neurotransmitter-gated ion-channel transmembrane pore"/>
    <property type="match status" value="1"/>
</dbReference>
<gene>
    <name evidence="4" type="ORF">Ctob_014645</name>
</gene>
<evidence type="ECO:0000313" key="4">
    <source>
        <dbReference type="EMBL" id="KOO31322.1"/>
    </source>
</evidence>
<feature type="region of interest" description="Disordered" evidence="2">
    <location>
        <begin position="138"/>
        <end position="157"/>
    </location>
</feature>
<keyword evidence="3" id="KW-0472">Membrane</keyword>
<keyword evidence="5" id="KW-1185">Reference proteome</keyword>
<dbReference type="GO" id="GO:0005230">
    <property type="term" value="F:extracellular ligand-gated monoatomic ion channel activity"/>
    <property type="evidence" value="ECO:0007669"/>
    <property type="project" value="InterPro"/>
</dbReference>
<sequence>MALKADPLGSSHAERRIIVDNDRTNQYTGKLYCYLPPPTETDEERRKDKETDEERRKAKESATRFWAPRLSFHNIINKENEENWYRFYDGHLDDASHSPIVCFMWKFRGTFSNPMALVSFPLDFQILTMRLVSGYEHERVKRGSQDNDRPSRTVSKSDMFSEHDRLWRCWHDSERAEQVKSGRAKQVKLVKNQKTRYASTLVTDTFLQAHEYKLYPRLKFVSGQTREENSSSANLYPLLEIQIRVRRYPWNWLFNVVFPLFVLQGSFVTSYAIDTGLADRAGVTITLLLAIIAFRNVVTENLPRISYATLIDLYVLSSFILAALIITDQTCQGIGLCEDRRINLVNVSIPFDVGTWTGRRLHSRAHTPVEVHTPAEVEFSATLIHVLCLWLGSHGVIALAILARAIYFYQDEERWLLPEKSLWIGSLCKEHAVMTVPDADGGVPQVSDEATSAVRGFLARALELDSARCQIYAWTKEAAGEQYLGNKPFVVATFASLHDARKVISYAATIHEDKNLEKDVKKFFTLGCINVEFLDEKYAWLLERGTLSRSLSRQVSKKMLEGEAETTTLH</sequence>
<dbReference type="OrthoDB" id="5975154at2759"/>
<dbReference type="GO" id="GO:0004888">
    <property type="term" value="F:transmembrane signaling receptor activity"/>
    <property type="evidence" value="ECO:0007669"/>
    <property type="project" value="InterPro"/>
</dbReference>
<proteinExistence type="predicted"/>
<evidence type="ECO:0000256" key="3">
    <source>
        <dbReference type="SAM" id="Phobius"/>
    </source>
</evidence>
<dbReference type="InterPro" id="IPR036719">
    <property type="entry name" value="Neuro-gated_channel_TM_sf"/>
</dbReference>
<dbReference type="Proteomes" id="UP000037460">
    <property type="component" value="Unassembled WGS sequence"/>
</dbReference>
<dbReference type="InterPro" id="IPR036734">
    <property type="entry name" value="Neur_chan_lig-bd_sf"/>
</dbReference>
<comment type="caution">
    <text evidence="4">The sequence shown here is derived from an EMBL/GenBank/DDBJ whole genome shotgun (WGS) entry which is preliminary data.</text>
</comment>
<dbReference type="AlphaFoldDB" id="A0A0M0JYC9"/>
<comment type="subcellular location">
    <subcellularLocation>
        <location evidence="1">Membrane</location>
        <topology evidence="1">Multi-pass membrane protein</topology>
    </subcellularLocation>
</comment>
<feature type="transmembrane region" description="Helical" evidence="3">
    <location>
        <begin position="252"/>
        <end position="273"/>
    </location>
</feature>
<evidence type="ECO:0000313" key="5">
    <source>
        <dbReference type="Proteomes" id="UP000037460"/>
    </source>
</evidence>
<accession>A0A0M0JYC9</accession>
<keyword evidence="3" id="KW-0812">Transmembrane</keyword>
<reference evidence="5" key="1">
    <citation type="journal article" date="2015" name="PLoS Genet.">
        <title>Genome Sequence and Transcriptome Analyses of Chrysochromulina tobin: Metabolic Tools for Enhanced Algal Fitness in the Prominent Order Prymnesiales (Haptophyceae).</title>
        <authorList>
            <person name="Hovde B.T."/>
            <person name="Deodato C.R."/>
            <person name="Hunsperger H.M."/>
            <person name="Ryken S.A."/>
            <person name="Yost W."/>
            <person name="Jha R.K."/>
            <person name="Patterson J."/>
            <person name="Monnat R.J. Jr."/>
            <person name="Barlow S.B."/>
            <person name="Starkenburg S.R."/>
            <person name="Cattolico R.A."/>
        </authorList>
    </citation>
    <scope>NUCLEOTIDE SEQUENCE</scope>
    <source>
        <strain evidence="5">CCMP291</strain>
    </source>
</reference>
<name>A0A0M0JYC9_9EUKA</name>
<feature type="compositionally biased region" description="Basic and acidic residues" evidence="2">
    <location>
        <begin position="138"/>
        <end position="151"/>
    </location>
</feature>
<feature type="transmembrane region" description="Helical" evidence="3">
    <location>
        <begin position="383"/>
        <end position="407"/>
    </location>
</feature>
<feature type="transmembrane region" description="Helical" evidence="3">
    <location>
        <begin position="279"/>
        <end position="298"/>
    </location>
</feature>
<dbReference type="GO" id="GO:0016020">
    <property type="term" value="C:membrane"/>
    <property type="evidence" value="ECO:0007669"/>
    <property type="project" value="UniProtKB-SubCell"/>
</dbReference>
<keyword evidence="4" id="KW-0675">Receptor</keyword>
<evidence type="ECO:0000256" key="2">
    <source>
        <dbReference type="SAM" id="MobiDB-lite"/>
    </source>
</evidence>
<feature type="transmembrane region" description="Helical" evidence="3">
    <location>
        <begin position="305"/>
        <end position="326"/>
    </location>
</feature>
<dbReference type="InterPro" id="IPR038050">
    <property type="entry name" value="Neuro_actylchol_rec"/>
</dbReference>
<feature type="region of interest" description="Disordered" evidence="2">
    <location>
        <begin position="36"/>
        <end position="60"/>
    </location>
</feature>
<organism evidence="4 5">
    <name type="scientific">Chrysochromulina tobinii</name>
    <dbReference type="NCBI Taxonomy" id="1460289"/>
    <lineage>
        <taxon>Eukaryota</taxon>
        <taxon>Haptista</taxon>
        <taxon>Haptophyta</taxon>
        <taxon>Prymnesiophyceae</taxon>
        <taxon>Prymnesiales</taxon>
        <taxon>Chrysochromulinaceae</taxon>
        <taxon>Chrysochromulina</taxon>
    </lineage>
</organism>